<keyword evidence="4" id="KW-0732">Signal</keyword>
<evidence type="ECO:0000256" key="2">
    <source>
        <dbReference type="RuleBase" id="RU361185"/>
    </source>
</evidence>
<feature type="chain" id="PRO_5016934429" evidence="4">
    <location>
        <begin position="22"/>
        <end position="760"/>
    </location>
</feature>
<evidence type="ECO:0000259" key="6">
    <source>
        <dbReference type="Pfam" id="PF21365"/>
    </source>
</evidence>
<evidence type="ECO:0000313" key="8">
    <source>
        <dbReference type="Proteomes" id="UP000076154"/>
    </source>
</evidence>
<proteinExistence type="inferred from homology"/>
<dbReference type="SUPFAM" id="SSF74650">
    <property type="entry name" value="Galactose mutarotase-like"/>
    <property type="match status" value="1"/>
</dbReference>
<dbReference type="SUPFAM" id="SSF51011">
    <property type="entry name" value="Glycosyl hydrolase domain"/>
    <property type="match status" value="1"/>
</dbReference>
<organism evidence="7 8">
    <name type="scientific">Hypsizygus marmoreus</name>
    <name type="common">White beech mushroom</name>
    <name type="synonym">Agaricus marmoreus</name>
    <dbReference type="NCBI Taxonomy" id="39966"/>
    <lineage>
        <taxon>Eukaryota</taxon>
        <taxon>Fungi</taxon>
        <taxon>Dikarya</taxon>
        <taxon>Basidiomycota</taxon>
        <taxon>Agaricomycotina</taxon>
        <taxon>Agaricomycetes</taxon>
        <taxon>Agaricomycetidae</taxon>
        <taxon>Agaricales</taxon>
        <taxon>Tricholomatineae</taxon>
        <taxon>Lyophyllaceae</taxon>
        <taxon>Hypsizygus</taxon>
    </lineage>
</organism>
<feature type="region of interest" description="Disordered" evidence="3">
    <location>
        <begin position="55"/>
        <end position="80"/>
    </location>
</feature>
<name>A0A369JD88_HYPMA</name>
<dbReference type="AlphaFoldDB" id="A0A369JD88"/>
<protein>
    <submittedName>
        <fullName evidence="7">Alpha-xylosidase A</fullName>
    </submittedName>
</protein>
<evidence type="ECO:0000256" key="4">
    <source>
        <dbReference type="SAM" id="SignalP"/>
    </source>
</evidence>
<dbReference type="InParanoid" id="A0A369JD88"/>
<accession>A0A369JD88</accession>
<keyword evidence="8" id="KW-1185">Reference proteome</keyword>
<dbReference type="InterPro" id="IPR000322">
    <property type="entry name" value="Glyco_hydro_31_TIM"/>
</dbReference>
<dbReference type="InterPro" id="IPR017853">
    <property type="entry name" value="GH"/>
</dbReference>
<dbReference type="InterPro" id="IPR048395">
    <property type="entry name" value="Glyco_hydro_31_C"/>
</dbReference>
<dbReference type="GO" id="GO:0005975">
    <property type="term" value="P:carbohydrate metabolic process"/>
    <property type="evidence" value="ECO:0007669"/>
    <property type="project" value="InterPro"/>
</dbReference>
<dbReference type="Gene3D" id="2.60.40.1760">
    <property type="entry name" value="glycosyl hydrolase (family 31)"/>
    <property type="match status" value="1"/>
</dbReference>
<gene>
    <name evidence="7" type="primary">axlA</name>
    <name evidence="7" type="ORF">Hypma_001689</name>
</gene>
<feature type="domain" description="Glycoside hydrolase family 31 TIM barrel" evidence="5">
    <location>
        <begin position="259"/>
        <end position="578"/>
    </location>
</feature>
<evidence type="ECO:0000256" key="1">
    <source>
        <dbReference type="ARBA" id="ARBA00007806"/>
    </source>
</evidence>
<dbReference type="GO" id="GO:0030246">
    <property type="term" value="F:carbohydrate binding"/>
    <property type="evidence" value="ECO:0007669"/>
    <property type="project" value="InterPro"/>
</dbReference>
<dbReference type="PANTHER" id="PTHR43863">
    <property type="entry name" value="HYDROLASE, PUTATIVE (AFU_ORTHOLOGUE AFUA_1G03140)-RELATED"/>
    <property type="match status" value="1"/>
</dbReference>
<dbReference type="Gene3D" id="2.60.40.1180">
    <property type="entry name" value="Golgi alpha-mannosidase II"/>
    <property type="match status" value="1"/>
</dbReference>
<comment type="similarity">
    <text evidence="1 2">Belongs to the glycosyl hydrolase 31 family.</text>
</comment>
<dbReference type="InterPro" id="IPR013780">
    <property type="entry name" value="Glyco_hydro_b"/>
</dbReference>
<dbReference type="InterPro" id="IPR011013">
    <property type="entry name" value="Gal_mutarotase_sf_dom"/>
</dbReference>
<evidence type="ECO:0000313" key="7">
    <source>
        <dbReference type="EMBL" id="RDB17394.1"/>
    </source>
</evidence>
<dbReference type="PANTHER" id="PTHR43863:SF2">
    <property type="entry name" value="MALTASE-GLUCOAMYLASE"/>
    <property type="match status" value="1"/>
</dbReference>
<keyword evidence="2" id="KW-0326">Glycosidase</keyword>
<dbReference type="InterPro" id="IPR051816">
    <property type="entry name" value="Glycosyl_Hydrolase_31"/>
</dbReference>
<dbReference type="STRING" id="39966.A0A369JD88"/>
<dbReference type="SUPFAM" id="SSF51445">
    <property type="entry name" value="(Trans)glycosidases"/>
    <property type="match status" value="1"/>
</dbReference>
<dbReference type="Pfam" id="PF21365">
    <property type="entry name" value="Glyco_hydro_31_3rd"/>
    <property type="match status" value="1"/>
</dbReference>
<dbReference type="EMBL" id="LUEZ02000113">
    <property type="protein sequence ID" value="RDB17394.1"/>
    <property type="molecule type" value="Genomic_DNA"/>
</dbReference>
<evidence type="ECO:0000259" key="5">
    <source>
        <dbReference type="Pfam" id="PF01055"/>
    </source>
</evidence>
<sequence>MFGNTLTLLAATDALLAATNSSYFRPNSTGIKLQNGFERVYIQPFGNHGIRVRASLSRDPTGNEPSALLDPPLEGPGGNEGLTHDINLPFQGSASLRNGNLIAQVSLGVLSFLRAERNGSNTLLTSEYIDAKALPARYYVQDFRSSSFAARFAFTSTPDEQFYGTGQQACCKDHSVNKKGQVVDLINYNSHVTLPVYMSNKGYLQFFNMPSQGRIEFSPLRTRFETDEATVVDYYFTTAEPGDYDALQEQYTAVTGRQPAPPDFMLGYQQSKLRYYNESQVLNLARRFHDEKVNVSLIVIDFFAWKFQGDWSFDPQFFPDPAGMAATVKRLTGAEMMVSLWPSVEDLSVNYLMLQENGLLATTRDGPGVQDSFKGVYTRLVDSTNPAAREFIFISRREYTTFGSTKQMAAHWANLLRIVRPINVMNFGASVHLFLDGQTISSIPYARSFAQYFIGTQEATGKIYPWLHQQAIEEGLRNLTGVDTKATSCQYMSLTRSTFAGGQRFCSYLWSGDTDSRFDVLLQQITSGVSVTASGISAWTLDIGGFAGLDIDTAEGRELFVRWFGMGVFLPFTRVHGYVANFRFGFVEIRHNIIEPGVVISQGTPFLLMPIPPWSYGEENFIIIKKYIELRYQLVPYVKKLFEMLQKTGKTIMRPLYFDFSHSDPFIAEATGVNNPLIVHQYMFGPRLLVAPVGEPNATMKEVYLPRLPGPLVAQKLTWTHWWSEKEFGAGGKFINISAHLDEIPVFYLGNKEDILQGSF</sequence>
<feature type="signal peptide" evidence="4">
    <location>
        <begin position="1"/>
        <end position="21"/>
    </location>
</feature>
<reference evidence="7" key="1">
    <citation type="submission" date="2018-04" db="EMBL/GenBank/DDBJ databases">
        <title>Whole genome sequencing of Hypsizygus marmoreus.</title>
        <authorList>
            <person name="Choi I.-G."/>
            <person name="Min B."/>
            <person name="Kim J.-G."/>
            <person name="Kim S."/>
            <person name="Oh Y.-L."/>
            <person name="Kong W.-S."/>
            <person name="Park H."/>
            <person name="Jeong J."/>
            <person name="Song E.-S."/>
        </authorList>
    </citation>
    <scope>NUCLEOTIDE SEQUENCE [LARGE SCALE GENOMIC DNA]</scope>
    <source>
        <strain evidence="7">51987-8</strain>
    </source>
</reference>
<evidence type="ECO:0000256" key="3">
    <source>
        <dbReference type="SAM" id="MobiDB-lite"/>
    </source>
</evidence>
<feature type="domain" description="Glycosyl hydrolase family 31 C-terminal" evidence="6">
    <location>
        <begin position="649"/>
        <end position="750"/>
    </location>
</feature>
<comment type="caution">
    <text evidence="7">The sequence shown here is derived from an EMBL/GenBank/DDBJ whole genome shotgun (WGS) entry which is preliminary data.</text>
</comment>
<dbReference type="Pfam" id="PF01055">
    <property type="entry name" value="Glyco_hydro_31_2nd"/>
    <property type="match status" value="1"/>
</dbReference>
<dbReference type="Proteomes" id="UP000076154">
    <property type="component" value="Unassembled WGS sequence"/>
</dbReference>
<dbReference type="OrthoDB" id="10070917at2759"/>
<dbReference type="Gene3D" id="3.20.20.80">
    <property type="entry name" value="Glycosidases"/>
    <property type="match status" value="1"/>
</dbReference>
<dbReference type="GO" id="GO:0004553">
    <property type="term" value="F:hydrolase activity, hydrolyzing O-glycosyl compounds"/>
    <property type="evidence" value="ECO:0007669"/>
    <property type="project" value="InterPro"/>
</dbReference>
<keyword evidence="2" id="KW-0378">Hydrolase</keyword>
<dbReference type="CDD" id="cd14752">
    <property type="entry name" value="GH31_N"/>
    <property type="match status" value="1"/>
</dbReference>